<organism evidence="2 3">
    <name type="scientific">Liparis tanakae</name>
    <name type="common">Tanaka's snailfish</name>
    <dbReference type="NCBI Taxonomy" id="230148"/>
    <lineage>
        <taxon>Eukaryota</taxon>
        <taxon>Metazoa</taxon>
        <taxon>Chordata</taxon>
        <taxon>Craniata</taxon>
        <taxon>Vertebrata</taxon>
        <taxon>Euteleostomi</taxon>
        <taxon>Actinopterygii</taxon>
        <taxon>Neopterygii</taxon>
        <taxon>Teleostei</taxon>
        <taxon>Neoteleostei</taxon>
        <taxon>Acanthomorphata</taxon>
        <taxon>Eupercaria</taxon>
        <taxon>Perciformes</taxon>
        <taxon>Cottioidei</taxon>
        <taxon>Cottales</taxon>
        <taxon>Liparidae</taxon>
        <taxon>Liparis</taxon>
    </lineage>
</organism>
<dbReference type="Proteomes" id="UP000314294">
    <property type="component" value="Unassembled WGS sequence"/>
</dbReference>
<evidence type="ECO:0000313" key="2">
    <source>
        <dbReference type="EMBL" id="TNN35750.1"/>
    </source>
</evidence>
<dbReference type="AlphaFoldDB" id="A0A4Z2F4C2"/>
<comment type="caution">
    <text evidence="2">The sequence shown here is derived from an EMBL/GenBank/DDBJ whole genome shotgun (WGS) entry which is preliminary data.</text>
</comment>
<evidence type="ECO:0000313" key="3">
    <source>
        <dbReference type="Proteomes" id="UP000314294"/>
    </source>
</evidence>
<feature type="region of interest" description="Disordered" evidence="1">
    <location>
        <begin position="1"/>
        <end position="42"/>
    </location>
</feature>
<gene>
    <name evidence="2" type="ORF">EYF80_054078</name>
</gene>
<proteinExistence type="predicted"/>
<feature type="compositionally biased region" description="Acidic residues" evidence="1">
    <location>
        <begin position="11"/>
        <end position="21"/>
    </location>
</feature>
<feature type="region of interest" description="Disordered" evidence="1">
    <location>
        <begin position="109"/>
        <end position="181"/>
    </location>
</feature>
<protein>
    <submittedName>
        <fullName evidence="2">Uncharacterized protein</fullName>
    </submittedName>
</protein>
<feature type="compositionally biased region" description="Basic and acidic residues" evidence="1">
    <location>
        <begin position="145"/>
        <end position="164"/>
    </location>
</feature>
<accession>A0A4Z2F4C2</accession>
<reference evidence="2 3" key="1">
    <citation type="submission" date="2019-03" db="EMBL/GenBank/DDBJ databases">
        <title>First draft genome of Liparis tanakae, snailfish: a comprehensive survey of snailfish specific genes.</title>
        <authorList>
            <person name="Kim W."/>
            <person name="Song I."/>
            <person name="Jeong J.-H."/>
            <person name="Kim D."/>
            <person name="Kim S."/>
            <person name="Ryu S."/>
            <person name="Song J.Y."/>
            <person name="Lee S.K."/>
        </authorList>
    </citation>
    <scope>NUCLEOTIDE SEQUENCE [LARGE SCALE GENOMIC DNA]</scope>
    <source>
        <tissue evidence="2">Muscle</tissue>
    </source>
</reference>
<sequence length="213" mass="23887">MRPQALRECVGEEEEEEEEEEEVHRRRRAFTTGQINGSSFDGFTDELFHEHLGGGVRWTRRSRDVRGKKTPGGGEASRGYRLLCTQGGLREQKGHVLLPNHQLVPCSSLQSSRAAPASPKAARRPASAGVKTMGEREEEEEGGEEEKRDKTRWLDGDQVGDRSRGGAACHGTSCSRSPLSRSSWCHYSRRLREFEPRLNRLASRRGSLAEKLC</sequence>
<name>A0A4Z2F4C2_9TELE</name>
<feature type="compositionally biased region" description="Low complexity" evidence="1">
    <location>
        <begin position="111"/>
        <end position="128"/>
    </location>
</feature>
<keyword evidence="3" id="KW-1185">Reference proteome</keyword>
<dbReference type="EMBL" id="SRLO01001714">
    <property type="protein sequence ID" value="TNN35750.1"/>
    <property type="molecule type" value="Genomic_DNA"/>
</dbReference>
<evidence type="ECO:0000256" key="1">
    <source>
        <dbReference type="SAM" id="MobiDB-lite"/>
    </source>
</evidence>
<feature type="compositionally biased region" description="Polar residues" evidence="1">
    <location>
        <begin position="31"/>
        <end position="41"/>
    </location>
</feature>